<reference evidence="1" key="1">
    <citation type="submission" date="2020-11" db="EMBL/GenBank/DDBJ databases">
        <authorList>
            <consortium name="DOE Joint Genome Institute"/>
            <person name="Ahrendt S."/>
            <person name="Riley R."/>
            <person name="Andreopoulos W."/>
            <person name="LaButti K."/>
            <person name="Pangilinan J."/>
            <person name="Ruiz-duenas F.J."/>
            <person name="Barrasa J.M."/>
            <person name="Sanchez-Garcia M."/>
            <person name="Camarero S."/>
            <person name="Miyauchi S."/>
            <person name="Serrano A."/>
            <person name="Linde D."/>
            <person name="Babiker R."/>
            <person name="Drula E."/>
            <person name="Ayuso-Fernandez I."/>
            <person name="Pacheco R."/>
            <person name="Padilla G."/>
            <person name="Ferreira P."/>
            <person name="Barriuso J."/>
            <person name="Kellner H."/>
            <person name="Castanera R."/>
            <person name="Alfaro M."/>
            <person name="Ramirez L."/>
            <person name="Pisabarro A.G."/>
            <person name="Kuo A."/>
            <person name="Tritt A."/>
            <person name="Lipzen A."/>
            <person name="He G."/>
            <person name="Yan M."/>
            <person name="Ng V."/>
            <person name="Cullen D."/>
            <person name="Martin F."/>
            <person name="Rosso M.-N."/>
            <person name="Henrissat B."/>
            <person name="Hibbett D."/>
            <person name="Martinez A.T."/>
            <person name="Grigoriev I.V."/>
        </authorList>
    </citation>
    <scope>NUCLEOTIDE SEQUENCE</scope>
    <source>
        <strain evidence="1">AH 44721</strain>
    </source>
</reference>
<name>A0A9P5P0N5_GYMJU</name>
<dbReference type="OrthoDB" id="5772781at2759"/>
<comment type="caution">
    <text evidence="1">The sequence shown here is derived from an EMBL/GenBank/DDBJ whole genome shotgun (WGS) entry which is preliminary data.</text>
</comment>
<dbReference type="AlphaFoldDB" id="A0A9P5P0N5"/>
<accession>A0A9P5P0N5</accession>
<organism evidence="1 2">
    <name type="scientific">Gymnopilus junonius</name>
    <name type="common">Spectacular rustgill mushroom</name>
    <name type="synonym">Gymnopilus spectabilis subsp. junonius</name>
    <dbReference type="NCBI Taxonomy" id="109634"/>
    <lineage>
        <taxon>Eukaryota</taxon>
        <taxon>Fungi</taxon>
        <taxon>Dikarya</taxon>
        <taxon>Basidiomycota</taxon>
        <taxon>Agaricomycotina</taxon>
        <taxon>Agaricomycetes</taxon>
        <taxon>Agaricomycetidae</taxon>
        <taxon>Agaricales</taxon>
        <taxon>Agaricineae</taxon>
        <taxon>Hymenogastraceae</taxon>
        <taxon>Gymnopilus</taxon>
    </lineage>
</organism>
<sequence length="189" mass="21149">MSDIPQLSSKAPGVRTRCLIHSFIARSQVLIRVSYFVKLGTPSDKDQYAGEAESLKAIYRYYSRVLRASSQNTKDISSLSSTAAGILAKRMATELHSGKSAPAQGFGFEIPTYCGATKLSNGWFKRWRNAMLHGRNLLVQLERKGHMRKSLLGELMPSDAFYSDQSSDWMNKDRWTYIPSFCTGICGYG</sequence>
<dbReference type="Proteomes" id="UP000724874">
    <property type="component" value="Unassembled WGS sequence"/>
</dbReference>
<gene>
    <name evidence="1" type="ORF">CPB84DRAFT_1760338</name>
</gene>
<protein>
    <submittedName>
        <fullName evidence="1">Uncharacterized protein</fullName>
    </submittedName>
</protein>
<evidence type="ECO:0000313" key="1">
    <source>
        <dbReference type="EMBL" id="KAF8913098.1"/>
    </source>
</evidence>
<proteinExistence type="predicted"/>
<keyword evidence="2" id="KW-1185">Reference proteome</keyword>
<dbReference type="EMBL" id="JADNYJ010000002">
    <property type="protein sequence ID" value="KAF8913098.1"/>
    <property type="molecule type" value="Genomic_DNA"/>
</dbReference>
<evidence type="ECO:0000313" key="2">
    <source>
        <dbReference type="Proteomes" id="UP000724874"/>
    </source>
</evidence>
<dbReference type="InterPro" id="IPR016477">
    <property type="entry name" value="Fructo-/Ketosamine-3-kinase"/>
</dbReference>
<dbReference type="Gene3D" id="3.90.1200.10">
    <property type="match status" value="1"/>
</dbReference>
<dbReference type="Pfam" id="PF03881">
    <property type="entry name" value="Fructosamin_kin"/>
    <property type="match status" value="1"/>
</dbReference>